<name>A0AAE3VI71_9BACT</name>
<dbReference type="InterPro" id="IPR036754">
    <property type="entry name" value="YbaK/aa-tRNA-synt-asso_dom_sf"/>
</dbReference>
<dbReference type="InterPro" id="IPR045864">
    <property type="entry name" value="aa-tRNA-synth_II/BPL/LPL"/>
</dbReference>
<dbReference type="GO" id="GO:0005829">
    <property type="term" value="C:cytosol"/>
    <property type="evidence" value="ECO:0007669"/>
    <property type="project" value="TreeGrafter"/>
</dbReference>
<evidence type="ECO:0000256" key="6">
    <source>
        <dbReference type="ARBA" id="ARBA00022840"/>
    </source>
</evidence>
<dbReference type="NCBIfam" id="TIGR00409">
    <property type="entry name" value="proS_fam_II"/>
    <property type="match status" value="1"/>
</dbReference>
<dbReference type="CDD" id="cd00861">
    <property type="entry name" value="ProRS_anticodon_short"/>
    <property type="match status" value="1"/>
</dbReference>
<dbReference type="GO" id="GO:0006433">
    <property type="term" value="P:prolyl-tRNA aminoacylation"/>
    <property type="evidence" value="ECO:0007669"/>
    <property type="project" value="UniProtKB-UniRule"/>
</dbReference>
<dbReference type="GO" id="GO:0002161">
    <property type="term" value="F:aminoacyl-tRNA deacylase activity"/>
    <property type="evidence" value="ECO:0007669"/>
    <property type="project" value="InterPro"/>
</dbReference>
<evidence type="ECO:0000256" key="9">
    <source>
        <dbReference type="ARBA" id="ARBA00047671"/>
    </source>
</evidence>
<evidence type="ECO:0000256" key="5">
    <source>
        <dbReference type="ARBA" id="ARBA00022741"/>
    </source>
</evidence>
<dbReference type="GO" id="GO:0004827">
    <property type="term" value="F:proline-tRNA ligase activity"/>
    <property type="evidence" value="ECO:0007669"/>
    <property type="project" value="UniProtKB-UniRule"/>
</dbReference>
<dbReference type="PANTHER" id="PTHR42753">
    <property type="entry name" value="MITOCHONDRIAL RIBOSOME PROTEIN L39/PROLYL-TRNA LIGASE FAMILY MEMBER"/>
    <property type="match status" value="1"/>
</dbReference>
<evidence type="ECO:0000313" key="13">
    <source>
        <dbReference type="Proteomes" id="UP001238163"/>
    </source>
</evidence>
<dbReference type="InterPro" id="IPR023717">
    <property type="entry name" value="Pro-tRNA-Synthase_IIa_type1"/>
</dbReference>
<comment type="caution">
    <text evidence="12">The sequence shown here is derived from an EMBL/GenBank/DDBJ whole genome shotgun (WGS) entry which is preliminary data.</text>
</comment>
<comment type="catalytic activity">
    <reaction evidence="9 10">
        <text>tRNA(Pro) + L-proline + ATP = L-prolyl-tRNA(Pro) + AMP + diphosphate</text>
        <dbReference type="Rhea" id="RHEA:14305"/>
        <dbReference type="Rhea" id="RHEA-COMP:9700"/>
        <dbReference type="Rhea" id="RHEA-COMP:9702"/>
        <dbReference type="ChEBI" id="CHEBI:30616"/>
        <dbReference type="ChEBI" id="CHEBI:33019"/>
        <dbReference type="ChEBI" id="CHEBI:60039"/>
        <dbReference type="ChEBI" id="CHEBI:78442"/>
        <dbReference type="ChEBI" id="CHEBI:78532"/>
        <dbReference type="ChEBI" id="CHEBI:456215"/>
        <dbReference type="EC" id="6.1.1.15"/>
    </reaction>
</comment>
<dbReference type="Gene3D" id="3.30.930.10">
    <property type="entry name" value="Bira Bifunctional Protein, Domain 2"/>
    <property type="match status" value="2"/>
</dbReference>
<dbReference type="SUPFAM" id="SSF55826">
    <property type="entry name" value="YbaK/ProRS associated domain"/>
    <property type="match status" value="1"/>
</dbReference>
<dbReference type="Gene3D" id="3.90.960.10">
    <property type="entry name" value="YbaK/aminoacyl-tRNA synthetase-associated domain"/>
    <property type="match status" value="1"/>
</dbReference>
<keyword evidence="7 10" id="KW-0648">Protein biosynthesis</keyword>
<dbReference type="InterPro" id="IPR006195">
    <property type="entry name" value="aa-tRNA-synth_II"/>
</dbReference>
<evidence type="ECO:0000256" key="7">
    <source>
        <dbReference type="ARBA" id="ARBA00022917"/>
    </source>
</evidence>
<dbReference type="InterPro" id="IPR033730">
    <property type="entry name" value="ProRS_core_prok"/>
</dbReference>
<dbReference type="Proteomes" id="UP001238163">
    <property type="component" value="Unassembled WGS sequence"/>
</dbReference>
<dbReference type="Pfam" id="PF03129">
    <property type="entry name" value="HGTP_anticodon"/>
    <property type="match status" value="1"/>
</dbReference>
<evidence type="ECO:0000256" key="4">
    <source>
        <dbReference type="ARBA" id="ARBA00022598"/>
    </source>
</evidence>
<evidence type="ECO:0000313" key="12">
    <source>
        <dbReference type="EMBL" id="MDQ0290866.1"/>
    </source>
</evidence>
<keyword evidence="13" id="KW-1185">Reference proteome</keyword>
<dbReference type="SUPFAM" id="SSF52954">
    <property type="entry name" value="Class II aaRS ABD-related"/>
    <property type="match status" value="1"/>
</dbReference>
<feature type="domain" description="Aminoacyl-transfer RNA synthetases class-II family profile" evidence="11">
    <location>
        <begin position="33"/>
        <end position="468"/>
    </location>
</feature>
<keyword evidence="6 10" id="KW-0067">ATP-binding</keyword>
<dbReference type="InterPro" id="IPR007214">
    <property type="entry name" value="YbaK/aa-tRNA-synth-assoc-dom"/>
</dbReference>
<dbReference type="InterPro" id="IPR004500">
    <property type="entry name" value="Pro-tRNA-synth_IIa_bac-type"/>
</dbReference>
<dbReference type="AlphaFoldDB" id="A0AAE3VI71"/>
<protein>
    <recommendedName>
        <fullName evidence="10">Proline--tRNA ligase</fullName>
        <ecNumber evidence="10">6.1.1.15</ecNumber>
    </recommendedName>
    <alternativeName>
        <fullName evidence="10">Prolyl-tRNA synthetase</fullName>
        <shortName evidence="10">ProRS</shortName>
    </alternativeName>
</protein>
<dbReference type="Gene3D" id="3.40.50.800">
    <property type="entry name" value="Anticodon-binding domain"/>
    <property type="match status" value="1"/>
</dbReference>
<dbReference type="InterPro" id="IPR002316">
    <property type="entry name" value="Pro-tRNA-ligase_IIa"/>
</dbReference>
<keyword evidence="4 10" id="KW-0436">Ligase</keyword>
<dbReference type="InterPro" id="IPR036621">
    <property type="entry name" value="Anticodon-bd_dom_sf"/>
</dbReference>
<comment type="subunit">
    <text evidence="2 10">Homodimer.</text>
</comment>
<proteinExistence type="inferred from homology"/>
<dbReference type="InterPro" id="IPR044140">
    <property type="entry name" value="ProRS_anticodon_short"/>
</dbReference>
<comment type="similarity">
    <text evidence="10">Belongs to the class-II aminoacyl-tRNA synthetase family. ProS type 1 subfamily.</text>
</comment>
<dbReference type="EMBL" id="JAUSVL010000001">
    <property type="protein sequence ID" value="MDQ0290866.1"/>
    <property type="molecule type" value="Genomic_DNA"/>
</dbReference>
<evidence type="ECO:0000256" key="1">
    <source>
        <dbReference type="ARBA" id="ARBA00004496"/>
    </source>
</evidence>
<dbReference type="Pfam" id="PF00587">
    <property type="entry name" value="tRNA-synt_2b"/>
    <property type="match status" value="1"/>
</dbReference>
<evidence type="ECO:0000259" key="11">
    <source>
        <dbReference type="PROSITE" id="PS50862"/>
    </source>
</evidence>
<comment type="domain">
    <text evidence="10">Consists of three domains: the N-terminal catalytic domain, the editing domain and the C-terminal anticodon-binding domain.</text>
</comment>
<sequence length="584" mass="64788">MKLSQLVGQRLKEAPRDAQTASHIFLIRGGYVRLVSAGLYTLLPLGRRITRKIEQILREEMDRVDGQEIRMPVVLPAELWEESGRYAKVGSELLRFKDRNGKDMLLGMTHEEAVVQVARTELVSYKQLPSMLYQIQTKYRDEARPRAGLIRVREFTMKDAYSFHGSQDCLEKYYERCHEAYVRIFKRIGLKQCLSILSDSGMMGGAVSHEFMAIADCGEDTIFASPDGSYRANREVAVAKLAFAKDAPLPLNKVHTPGCKTIADVAAFLKLSPAQTCKAVFYKDQDNKLVFVCIRGDLEVNEAKLRKAIQCPEIDFANDELIRAAGTVPGFASLLGIDAKKIRVVVDPSVSESSNLVVGANEEDHHMLNFNFARDAAGREHIMITDIATVREGDPCPLTGQPLQALKGIEVGNIFQLGTKYSAPMACNYLDQDGKSKPMIMGCYGIGVGRAMAAVIEQCHDDYGPVWPMAIAPFQVHLIGLNINQPEVRQACDNLYQSLLDAGIDALYDDRGEKAGFAFADADLIGVPLRLVVSPKTLAQSQVEFKQRNWGKRSELIALDGVLPFVQQQIQELMALCRPDTPTA</sequence>
<dbReference type="PROSITE" id="PS50862">
    <property type="entry name" value="AA_TRNA_LIGASE_II"/>
    <property type="match status" value="1"/>
</dbReference>
<dbReference type="EC" id="6.1.1.15" evidence="10"/>
<dbReference type="HAMAP" id="MF_01569">
    <property type="entry name" value="Pro_tRNA_synth_type1"/>
    <property type="match status" value="1"/>
</dbReference>
<keyword evidence="3 10" id="KW-0963">Cytoplasm</keyword>
<gene>
    <name evidence="10" type="primary">proS</name>
    <name evidence="12" type="ORF">J3R75_002973</name>
</gene>
<evidence type="ECO:0000256" key="3">
    <source>
        <dbReference type="ARBA" id="ARBA00022490"/>
    </source>
</evidence>
<dbReference type="InterPro" id="IPR002314">
    <property type="entry name" value="aa-tRNA-synt_IIb"/>
</dbReference>
<dbReference type="InterPro" id="IPR004154">
    <property type="entry name" value="Anticodon-bd"/>
</dbReference>
<dbReference type="SUPFAM" id="SSF55681">
    <property type="entry name" value="Class II aaRS and biotin synthetases"/>
    <property type="match status" value="1"/>
</dbReference>
<reference evidence="12" key="1">
    <citation type="submission" date="2023-07" db="EMBL/GenBank/DDBJ databases">
        <title>Genomic Encyclopedia of Type Strains, Phase IV (KMG-IV): sequencing the most valuable type-strain genomes for metagenomic binning, comparative biology and taxonomic classification.</title>
        <authorList>
            <person name="Goeker M."/>
        </authorList>
    </citation>
    <scope>NUCLEOTIDE SEQUENCE</scope>
    <source>
        <strain evidence="12">DSM 24202</strain>
    </source>
</reference>
<comment type="function">
    <text evidence="10">Catalyzes the attachment of proline to tRNA(Pro) in a two-step reaction: proline is first activated by ATP to form Pro-AMP and then transferred to the acceptor end of tRNA(Pro). As ProRS can inadvertently accommodate and process non-cognate amino acids such as alanine and cysteine, to avoid such errors it has two additional distinct editing activities against alanine. One activity is designated as 'pretransfer' editing and involves the tRNA(Pro)-independent hydrolysis of activated Ala-AMP. The other activity is designated 'posttransfer' editing and involves deacylation of mischarged Ala-tRNA(Pro). The misacylated Cys-tRNA(Pro) is not edited by ProRS.</text>
</comment>
<comment type="subcellular location">
    <subcellularLocation>
        <location evidence="1 10">Cytoplasm</location>
    </subcellularLocation>
</comment>
<dbReference type="RefSeq" id="WP_307262845.1">
    <property type="nucleotide sequence ID" value="NZ_JAUSVL010000001.1"/>
</dbReference>
<accession>A0AAE3VI71</accession>
<dbReference type="PANTHER" id="PTHR42753:SF2">
    <property type="entry name" value="PROLINE--TRNA LIGASE"/>
    <property type="match status" value="1"/>
</dbReference>
<dbReference type="GO" id="GO:0005524">
    <property type="term" value="F:ATP binding"/>
    <property type="evidence" value="ECO:0007669"/>
    <property type="project" value="UniProtKB-UniRule"/>
</dbReference>
<dbReference type="InterPro" id="IPR050062">
    <property type="entry name" value="Pro-tRNA_synthetase"/>
</dbReference>
<dbReference type="Pfam" id="PF04073">
    <property type="entry name" value="tRNA_edit"/>
    <property type="match status" value="1"/>
</dbReference>
<dbReference type="CDD" id="cd04334">
    <property type="entry name" value="ProRS-INS"/>
    <property type="match status" value="1"/>
</dbReference>
<keyword evidence="5 10" id="KW-0547">Nucleotide-binding</keyword>
<evidence type="ECO:0000256" key="2">
    <source>
        <dbReference type="ARBA" id="ARBA00011738"/>
    </source>
</evidence>
<organism evidence="12 13">
    <name type="scientific">Oligosphaera ethanolica</name>
    <dbReference type="NCBI Taxonomy" id="760260"/>
    <lineage>
        <taxon>Bacteria</taxon>
        <taxon>Pseudomonadati</taxon>
        <taxon>Lentisphaerota</taxon>
        <taxon>Oligosphaeria</taxon>
        <taxon>Oligosphaerales</taxon>
        <taxon>Oligosphaeraceae</taxon>
        <taxon>Oligosphaera</taxon>
    </lineage>
</organism>
<evidence type="ECO:0000256" key="8">
    <source>
        <dbReference type="ARBA" id="ARBA00023146"/>
    </source>
</evidence>
<evidence type="ECO:0000256" key="10">
    <source>
        <dbReference type="HAMAP-Rule" id="MF_01569"/>
    </source>
</evidence>
<keyword evidence="8 10" id="KW-0030">Aminoacyl-tRNA synthetase</keyword>
<dbReference type="NCBIfam" id="NF006625">
    <property type="entry name" value="PRK09194.1"/>
    <property type="match status" value="1"/>
</dbReference>
<dbReference type="PRINTS" id="PR01046">
    <property type="entry name" value="TRNASYNTHPRO"/>
</dbReference>
<dbReference type="CDD" id="cd00779">
    <property type="entry name" value="ProRS_core_prok"/>
    <property type="match status" value="1"/>
</dbReference>